<dbReference type="Proteomes" id="UP000215027">
    <property type="component" value="Chromosome I"/>
</dbReference>
<feature type="domain" description="Polymerase nucleotidyl transferase" evidence="1">
    <location>
        <begin position="10"/>
        <end position="90"/>
    </location>
</feature>
<dbReference type="AlphaFoldDB" id="A0A160T3M4"/>
<dbReference type="SUPFAM" id="SSF81301">
    <property type="entry name" value="Nucleotidyltransferase"/>
    <property type="match status" value="1"/>
</dbReference>
<organism evidence="2 3">
    <name type="scientific">Candidatus Promineifilum breve</name>
    <dbReference type="NCBI Taxonomy" id="1806508"/>
    <lineage>
        <taxon>Bacteria</taxon>
        <taxon>Bacillati</taxon>
        <taxon>Chloroflexota</taxon>
        <taxon>Ardenticatenia</taxon>
        <taxon>Candidatus Promineifilales</taxon>
        <taxon>Candidatus Promineifilaceae</taxon>
        <taxon>Candidatus Promineifilum</taxon>
    </lineage>
</organism>
<reference evidence="2" key="1">
    <citation type="submission" date="2016-01" db="EMBL/GenBank/DDBJ databases">
        <authorList>
            <person name="Mcilroy J.S."/>
            <person name="Karst M S."/>
            <person name="Albertsen M."/>
        </authorList>
    </citation>
    <scope>NUCLEOTIDE SEQUENCE</scope>
    <source>
        <strain evidence="2">Cfx-K</strain>
    </source>
</reference>
<dbReference type="KEGG" id="pbf:CFX0092_A1740"/>
<dbReference type="Gene3D" id="3.30.460.10">
    <property type="entry name" value="Beta Polymerase, domain 2"/>
    <property type="match status" value="1"/>
</dbReference>
<sequence length="109" mass="12202">MIQLDQTQLKLVKGILSTYVPDRRVVAFGSRVQGTARLYSDLDLVILGDEPLEPHTLSELRNDLAESDLSIQVDVLEWYSLLPSFRRAIEQTPIAIVQEAGSPMPEPAR</sequence>
<evidence type="ECO:0000313" key="3">
    <source>
        <dbReference type="Proteomes" id="UP000215027"/>
    </source>
</evidence>
<evidence type="ECO:0000313" key="2">
    <source>
        <dbReference type="EMBL" id="CUS03618.2"/>
    </source>
</evidence>
<keyword evidence="3" id="KW-1185">Reference proteome</keyword>
<dbReference type="CDD" id="cd05403">
    <property type="entry name" value="NT_KNTase_like"/>
    <property type="match status" value="1"/>
</dbReference>
<protein>
    <recommendedName>
        <fullName evidence="1">Polymerase nucleotidyl transferase domain-containing protein</fullName>
    </recommendedName>
</protein>
<gene>
    <name evidence="2" type="ORF">CFX0092_A1740</name>
</gene>
<dbReference type="GO" id="GO:0016779">
    <property type="term" value="F:nucleotidyltransferase activity"/>
    <property type="evidence" value="ECO:0007669"/>
    <property type="project" value="InterPro"/>
</dbReference>
<proteinExistence type="predicted"/>
<dbReference type="EMBL" id="LN890655">
    <property type="protein sequence ID" value="CUS03618.2"/>
    <property type="molecule type" value="Genomic_DNA"/>
</dbReference>
<accession>A0A160T3M4</accession>
<evidence type="ECO:0000259" key="1">
    <source>
        <dbReference type="Pfam" id="PF01909"/>
    </source>
</evidence>
<dbReference type="Pfam" id="PF01909">
    <property type="entry name" value="NTP_transf_2"/>
    <property type="match status" value="1"/>
</dbReference>
<name>A0A160T3M4_9CHLR</name>
<dbReference type="OrthoDB" id="9808659at2"/>
<dbReference type="InterPro" id="IPR002934">
    <property type="entry name" value="Polymerase_NTP_transf_dom"/>
</dbReference>
<dbReference type="RefSeq" id="WP_157913004.1">
    <property type="nucleotide sequence ID" value="NZ_LN890655.1"/>
</dbReference>
<dbReference type="InterPro" id="IPR043519">
    <property type="entry name" value="NT_sf"/>
</dbReference>